<dbReference type="PANTHER" id="PTHR36445:SF1">
    <property type="entry name" value="GTP CYCLOHYDROLASE MPTA"/>
    <property type="match status" value="1"/>
</dbReference>
<dbReference type="InterPro" id="IPR003801">
    <property type="entry name" value="GTP_cyclohydrolase_FolE2/MptA"/>
</dbReference>
<dbReference type="GO" id="GO:0046654">
    <property type="term" value="P:tetrahydrofolate biosynthetic process"/>
    <property type="evidence" value="ECO:0007669"/>
    <property type="project" value="UniProtKB-UniRule"/>
</dbReference>
<organism evidence="4">
    <name type="scientific">Halomonas sp. RT37</name>
    <dbReference type="NCBI Taxonomy" id="2950872"/>
    <lineage>
        <taxon>Bacteria</taxon>
        <taxon>Pseudomonadati</taxon>
        <taxon>Pseudomonadota</taxon>
        <taxon>Gammaproteobacteria</taxon>
        <taxon>Oceanospirillales</taxon>
        <taxon>Halomonadaceae</taxon>
        <taxon>Halomonas</taxon>
    </lineage>
</organism>
<evidence type="ECO:0000313" key="4">
    <source>
        <dbReference type="EMBL" id="XBO69908.1"/>
    </source>
</evidence>
<dbReference type="InterPro" id="IPR022838">
    <property type="entry name" value="GTP_cyclohydrolase_FolE2"/>
</dbReference>
<dbReference type="Pfam" id="PF02649">
    <property type="entry name" value="GCHY-1"/>
    <property type="match status" value="1"/>
</dbReference>
<reference evidence="4" key="1">
    <citation type="submission" date="2022-06" db="EMBL/GenBank/DDBJ databases">
        <title>A novel DMS-producing enzyme.</title>
        <authorList>
            <person name="Zhang Y."/>
        </authorList>
    </citation>
    <scope>NUCLEOTIDE SEQUENCE</scope>
    <source>
        <strain evidence="4">RT37</strain>
    </source>
</reference>
<comment type="pathway">
    <text evidence="2">Cofactor biosynthesis; 7,8-dihydroneopterin triphosphate biosynthesis; 7,8-dihydroneopterin triphosphate from GTP: step 1/1.</text>
</comment>
<dbReference type="GO" id="GO:0003934">
    <property type="term" value="F:GTP cyclohydrolase I activity"/>
    <property type="evidence" value="ECO:0007669"/>
    <property type="project" value="UniProtKB-UniRule"/>
</dbReference>
<dbReference type="EMBL" id="CP098827">
    <property type="protein sequence ID" value="XBO69908.1"/>
    <property type="molecule type" value="Genomic_DNA"/>
</dbReference>
<dbReference type="HAMAP" id="MF_01527_B">
    <property type="entry name" value="GTP_cyclohydrol_B"/>
    <property type="match status" value="1"/>
</dbReference>
<comment type="catalytic activity">
    <reaction evidence="2">
        <text>GTP + H2O = 7,8-dihydroneopterin 3'-triphosphate + formate + H(+)</text>
        <dbReference type="Rhea" id="RHEA:17473"/>
        <dbReference type="ChEBI" id="CHEBI:15377"/>
        <dbReference type="ChEBI" id="CHEBI:15378"/>
        <dbReference type="ChEBI" id="CHEBI:15740"/>
        <dbReference type="ChEBI" id="CHEBI:37565"/>
        <dbReference type="ChEBI" id="CHEBI:58462"/>
        <dbReference type="EC" id="3.5.4.16"/>
    </reaction>
</comment>
<dbReference type="Gene3D" id="3.10.270.10">
    <property type="entry name" value="Urate Oxidase"/>
    <property type="match status" value="1"/>
</dbReference>
<evidence type="ECO:0000256" key="1">
    <source>
        <dbReference type="ARBA" id="ARBA00022801"/>
    </source>
</evidence>
<accession>A0AAU7KFF1</accession>
<feature type="region of interest" description="Disordered" evidence="3">
    <location>
        <begin position="1"/>
        <end position="37"/>
    </location>
</feature>
<proteinExistence type="inferred from homology"/>
<keyword evidence="1 2" id="KW-0378">Hydrolase</keyword>
<comment type="function">
    <text evidence="2">Converts GTP to 7,8-dihydroneopterin triphosphate.</text>
</comment>
<comment type="similarity">
    <text evidence="2">Belongs to the GTP cyclohydrolase IV family.</text>
</comment>
<dbReference type="AlphaFoldDB" id="A0AAU7KFF1"/>
<evidence type="ECO:0000256" key="2">
    <source>
        <dbReference type="HAMAP-Rule" id="MF_01527"/>
    </source>
</evidence>
<sequence>MNDAQIEASQAVNDTVSDTVNDTVSDTDARGREPIDDPQRLSDVAVQQVSQGVALDWVGMEGIALPVELAGQRIEARVNAGVSLDAPEARGIHMSRLYLALDDLTEEALTLPRLDACLARFLDSHEGLSRSASLSLEGRLLLKRPALVSDLAGWKAYPFHLEVEQRGGQRSVVLRLEVGYSSTCPCSAALARQLIQQQFNRDFAAEPHPARDEVHRWLGQESGIVATPHSQRSQVIMALRLGLEVEDVPMVEVIDRVEQSLGTALQTAVKRPDEQAFALANGQNLMFCEDAARRVHGCLMTIPGIDGFEQKVIHAESLHAHDAVARSSWRW</sequence>
<dbReference type="RefSeq" id="WP_083970516.1">
    <property type="nucleotide sequence ID" value="NZ_CP098827.1"/>
</dbReference>
<feature type="compositionally biased region" description="Low complexity" evidence="3">
    <location>
        <begin position="12"/>
        <end position="26"/>
    </location>
</feature>
<dbReference type="NCBIfam" id="NF010200">
    <property type="entry name" value="PRK13674.1-1"/>
    <property type="match status" value="1"/>
</dbReference>
<gene>
    <name evidence="2 4" type="primary">folE2</name>
    <name evidence="4" type="ORF">NFG58_14950</name>
</gene>
<protein>
    <recommendedName>
        <fullName evidence="2">GTP cyclohydrolase FolE2</fullName>
        <ecNumber evidence="2">3.5.4.16</ecNumber>
    </recommendedName>
</protein>
<dbReference type="EC" id="3.5.4.16" evidence="2"/>
<feature type="site" description="May be catalytically important" evidence="2">
    <location>
        <position position="184"/>
    </location>
</feature>
<evidence type="ECO:0000256" key="3">
    <source>
        <dbReference type="SAM" id="MobiDB-lite"/>
    </source>
</evidence>
<name>A0AAU7KFF1_9GAMM</name>
<feature type="compositionally biased region" description="Basic and acidic residues" evidence="3">
    <location>
        <begin position="27"/>
        <end position="37"/>
    </location>
</feature>
<dbReference type="PANTHER" id="PTHR36445">
    <property type="entry name" value="GTP CYCLOHYDROLASE MPTA"/>
    <property type="match status" value="1"/>
</dbReference>